<accession>A0A5C7H530</accession>
<comment type="caution">
    <text evidence="1">The sequence shown here is derived from an EMBL/GenBank/DDBJ whole genome shotgun (WGS) entry which is preliminary data.</text>
</comment>
<dbReference type="Proteomes" id="UP000323000">
    <property type="component" value="Chromosome 10"/>
</dbReference>
<proteinExistence type="predicted"/>
<name>A0A5C7H530_9ROSI</name>
<evidence type="ECO:0000313" key="1">
    <source>
        <dbReference type="EMBL" id="TXG52077.1"/>
    </source>
</evidence>
<keyword evidence="2" id="KW-1185">Reference proteome</keyword>
<dbReference type="EMBL" id="VAHF01000010">
    <property type="protein sequence ID" value="TXG52077.1"/>
    <property type="molecule type" value="Genomic_DNA"/>
</dbReference>
<dbReference type="AlphaFoldDB" id="A0A5C7H530"/>
<organism evidence="1 2">
    <name type="scientific">Acer yangbiense</name>
    <dbReference type="NCBI Taxonomy" id="1000413"/>
    <lineage>
        <taxon>Eukaryota</taxon>
        <taxon>Viridiplantae</taxon>
        <taxon>Streptophyta</taxon>
        <taxon>Embryophyta</taxon>
        <taxon>Tracheophyta</taxon>
        <taxon>Spermatophyta</taxon>
        <taxon>Magnoliopsida</taxon>
        <taxon>eudicotyledons</taxon>
        <taxon>Gunneridae</taxon>
        <taxon>Pentapetalae</taxon>
        <taxon>rosids</taxon>
        <taxon>malvids</taxon>
        <taxon>Sapindales</taxon>
        <taxon>Sapindaceae</taxon>
        <taxon>Hippocastanoideae</taxon>
        <taxon>Acereae</taxon>
        <taxon>Acer</taxon>
    </lineage>
</organism>
<sequence length="189" mass="21425">MAKYLKPLKMFEEGLKRTQYENTVFLGLNFGNKYVSMAISDDCYVSAFAYRGGGAPPGEIAMWRRRSAPPWSRLLLVVDRSLLVEENRLLCKECLLVCEEQITHRGSPPTVKEIDLEGIIVANNYPVGAEKHCELFRYMFRGTTFPIQHSQRDLIDASSAVHMLRANLDFFNALVGRESGEDPDSEDSE</sequence>
<evidence type="ECO:0000313" key="2">
    <source>
        <dbReference type="Proteomes" id="UP000323000"/>
    </source>
</evidence>
<reference evidence="2" key="1">
    <citation type="journal article" date="2019" name="Gigascience">
        <title>De novo genome assembly of the endangered Acer yangbiense, a plant species with extremely small populations endemic to Yunnan Province, China.</title>
        <authorList>
            <person name="Yang J."/>
            <person name="Wariss H.M."/>
            <person name="Tao L."/>
            <person name="Zhang R."/>
            <person name="Yun Q."/>
            <person name="Hollingsworth P."/>
            <person name="Dao Z."/>
            <person name="Luo G."/>
            <person name="Guo H."/>
            <person name="Ma Y."/>
            <person name="Sun W."/>
        </authorList>
    </citation>
    <scope>NUCLEOTIDE SEQUENCE [LARGE SCALE GENOMIC DNA]</scope>
    <source>
        <strain evidence="2">cv. Malutang</strain>
    </source>
</reference>
<gene>
    <name evidence="1" type="ORF">EZV62_021246</name>
</gene>
<protein>
    <submittedName>
        <fullName evidence="1">Uncharacterized protein</fullName>
    </submittedName>
</protein>